<accession>A0A6G1S646</accession>
<dbReference type="PANTHER" id="PTHR12411">
    <property type="entry name" value="CYSTEINE PROTEASE FAMILY C1-RELATED"/>
    <property type="match status" value="1"/>
</dbReference>
<dbReference type="Pfam" id="PF00112">
    <property type="entry name" value="Peptidase_C1"/>
    <property type="match status" value="1"/>
</dbReference>
<dbReference type="SUPFAM" id="SSF54001">
    <property type="entry name" value="Cysteine proteinases"/>
    <property type="match status" value="1"/>
</dbReference>
<dbReference type="CDD" id="cd02248">
    <property type="entry name" value="Peptidase_C1A"/>
    <property type="match status" value="1"/>
</dbReference>
<feature type="chain" id="PRO_5026157714" evidence="2">
    <location>
        <begin position="29"/>
        <end position="298"/>
    </location>
</feature>
<gene>
    <name evidence="4" type="primary">Cat-1_5</name>
    <name evidence="4" type="ORF">g.19520</name>
</gene>
<dbReference type="InterPro" id="IPR039417">
    <property type="entry name" value="Peptidase_C1A_papain-like"/>
</dbReference>
<dbReference type="InterPro" id="IPR038765">
    <property type="entry name" value="Papain-like_cys_pep_sf"/>
</dbReference>
<evidence type="ECO:0000256" key="1">
    <source>
        <dbReference type="ARBA" id="ARBA00008455"/>
    </source>
</evidence>
<dbReference type="AlphaFoldDB" id="A0A6G1S646"/>
<organism evidence="4">
    <name type="scientific">Aceria tosichella</name>
    <name type="common">wheat curl mite</name>
    <dbReference type="NCBI Taxonomy" id="561515"/>
    <lineage>
        <taxon>Eukaryota</taxon>
        <taxon>Metazoa</taxon>
        <taxon>Ecdysozoa</taxon>
        <taxon>Arthropoda</taxon>
        <taxon>Chelicerata</taxon>
        <taxon>Arachnida</taxon>
        <taxon>Acari</taxon>
        <taxon>Acariformes</taxon>
        <taxon>Trombidiformes</taxon>
        <taxon>Prostigmata</taxon>
        <taxon>Eupodina</taxon>
        <taxon>Eriophyoidea</taxon>
        <taxon>Eriophyidae</taxon>
        <taxon>Eriophyinae</taxon>
        <taxon>Aceriini</taxon>
        <taxon>Aceria</taxon>
    </lineage>
</organism>
<dbReference type="SMART" id="SM00645">
    <property type="entry name" value="Pept_C1"/>
    <property type="match status" value="1"/>
</dbReference>
<dbReference type="GO" id="GO:0008234">
    <property type="term" value="F:cysteine-type peptidase activity"/>
    <property type="evidence" value="ECO:0007669"/>
    <property type="project" value="InterPro"/>
</dbReference>
<evidence type="ECO:0000256" key="2">
    <source>
        <dbReference type="SAM" id="SignalP"/>
    </source>
</evidence>
<proteinExistence type="inferred from homology"/>
<feature type="domain" description="Peptidase C1A papain C-terminal" evidence="3">
    <location>
        <begin position="72"/>
        <end position="289"/>
    </location>
</feature>
<feature type="signal peptide" evidence="2">
    <location>
        <begin position="1"/>
        <end position="28"/>
    </location>
</feature>
<sequence length="298" mass="32956">MAIIGRIVTNHGNLLALMMMMMAAVTSAVAVPNSALAAQSGHETTHTGQPALAYQVKVVERVELPRRSETPFEMFKDWRDSGCMLEPKQQGRCEASYAFAGITMAEFYFCKASHKLVEFSEQYLIDCGKVHIDGINGCEGGDTYAVPNFIHNFGLKLASNHRYIGGLGQCPYTDETNVESTGDIRMEFSSYLTVPVDRWEAVLHHSPIYVLIRVHAGFEQYKGGIYDGKGCGHRAHAMVVVGHGHEYGKEFWLLRNSYGTQWGEKGYFRLAKSAPAQCIYAGVGHVYGTSNGYEYSVG</sequence>
<dbReference type="GO" id="GO:0006508">
    <property type="term" value="P:proteolysis"/>
    <property type="evidence" value="ECO:0007669"/>
    <property type="project" value="InterPro"/>
</dbReference>
<reference evidence="4" key="1">
    <citation type="submission" date="2018-10" db="EMBL/GenBank/DDBJ databases">
        <title>Transcriptome assembly of Aceria tosichella (Wheat curl mite) Type 2.</title>
        <authorList>
            <person name="Scully E.D."/>
            <person name="Geib S.M."/>
            <person name="Palmer N.A."/>
            <person name="Gupta A.K."/>
            <person name="Sarath G."/>
            <person name="Tatineni S."/>
        </authorList>
    </citation>
    <scope>NUCLEOTIDE SEQUENCE</scope>
    <source>
        <strain evidence="4">LincolnNE</strain>
    </source>
</reference>
<dbReference type="InterPro" id="IPR000668">
    <property type="entry name" value="Peptidase_C1A_C"/>
</dbReference>
<comment type="similarity">
    <text evidence="1">Belongs to the peptidase C1 family.</text>
</comment>
<name>A0A6G1S646_9ACAR</name>
<dbReference type="EMBL" id="GGYP01000629">
    <property type="protein sequence ID" value="MDE45400.1"/>
    <property type="molecule type" value="Transcribed_RNA"/>
</dbReference>
<evidence type="ECO:0000259" key="3">
    <source>
        <dbReference type="SMART" id="SM00645"/>
    </source>
</evidence>
<evidence type="ECO:0000313" key="4">
    <source>
        <dbReference type="EMBL" id="MDE45400.1"/>
    </source>
</evidence>
<protein>
    <submittedName>
        <fullName evidence="4">Cathepsin L-like proteinase</fullName>
    </submittedName>
</protein>
<dbReference type="Gene3D" id="3.90.70.10">
    <property type="entry name" value="Cysteine proteinases"/>
    <property type="match status" value="1"/>
</dbReference>
<dbReference type="InterPro" id="IPR013128">
    <property type="entry name" value="Peptidase_C1A"/>
</dbReference>
<keyword evidence="2" id="KW-0732">Signal</keyword>